<reference evidence="6" key="2">
    <citation type="submission" date="2025-08" db="UniProtKB">
        <authorList>
            <consortium name="Ensembl"/>
        </authorList>
    </citation>
    <scope>IDENTIFICATION</scope>
</reference>
<dbReference type="InParanoid" id="W5N404"/>
<dbReference type="Ensembl" id="ENSLOCT00000015392.1">
    <property type="protein sequence ID" value="ENSLOCP00000015363.1"/>
    <property type="gene ID" value="ENSLOCG00000012477.1"/>
</dbReference>
<evidence type="ECO:0000256" key="3">
    <source>
        <dbReference type="ARBA" id="ARBA00022833"/>
    </source>
</evidence>
<dbReference type="eggNOG" id="KOG0800">
    <property type="taxonomic scope" value="Eukaryota"/>
</dbReference>
<dbReference type="PROSITE" id="PS50096">
    <property type="entry name" value="IQ"/>
    <property type="match status" value="1"/>
</dbReference>
<dbReference type="Pfam" id="PF13639">
    <property type="entry name" value="zf-RING_2"/>
    <property type="match status" value="1"/>
</dbReference>
<dbReference type="SMART" id="SM00184">
    <property type="entry name" value="RING"/>
    <property type="match status" value="2"/>
</dbReference>
<keyword evidence="2 4" id="KW-0863">Zinc-finger</keyword>
<evidence type="ECO:0000256" key="2">
    <source>
        <dbReference type="ARBA" id="ARBA00022771"/>
    </source>
</evidence>
<dbReference type="Gene3D" id="3.30.40.10">
    <property type="entry name" value="Zinc/RING finger domain, C3HC4 (zinc finger)"/>
    <property type="match status" value="2"/>
</dbReference>
<dbReference type="STRING" id="7918.ENSLOCP00000015363"/>
<dbReference type="OMA" id="PQENDWD"/>
<dbReference type="CDD" id="cd16678">
    <property type="entry name" value="RING-H2_RNF32_rpt2"/>
    <property type="match status" value="1"/>
</dbReference>
<dbReference type="CDD" id="cd16677">
    <property type="entry name" value="RING-H2_RNF32_rpt1"/>
    <property type="match status" value="1"/>
</dbReference>
<keyword evidence="3" id="KW-0862">Zinc</keyword>
<dbReference type="GO" id="GO:0008270">
    <property type="term" value="F:zinc ion binding"/>
    <property type="evidence" value="ECO:0007669"/>
    <property type="project" value="UniProtKB-KW"/>
</dbReference>
<evidence type="ECO:0000256" key="1">
    <source>
        <dbReference type="ARBA" id="ARBA00022723"/>
    </source>
</evidence>
<sequence>MGSKPLHSKLTKGKVADFKLNSGRVTAAAVALQDHIARNLQLQNLSLLGPEKKRSKNTVKNCSVKPFVNTGLKHRKLQKCERIEEKEYVLDPSPPTMTLAQRLGLVEAPPVPLTADEWSKAKERSVHQGESDQPCVICKEEFRLQSQVLLSCSHVFHRVCLQAFERFSGRKSCPMCRKEQYETRVIHDGARLYRMKCATRIQACWRGYIVHKWYRHLRKTIPPKDMVLRRKFFEEKIKLQEMNDRVVRSCDTKVDRFLTEIDNSLASTRCVFHQFDNQFGSAMAEEEWEKIQAKAVQRDSHDCPICITPLFCHIGTTQPCTSSDGEKRLSLRRAVLLSCSHLFHFSCLKAFEDFSVEERTVCPLCRSAYQKRVL</sequence>
<proteinExistence type="predicted"/>
<dbReference type="EMBL" id="AHAT01002527">
    <property type="status" value="NOT_ANNOTATED_CDS"/>
    <property type="molecule type" value="Genomic_DNA"/>
</dbReference>
<evidence type="ECO:0000259" key="5">
    <source>
        <dbReference type="PROSITE" id="PS50089"/>
    </source>
</evidence>
<dbReference type="InterPro" id="IPR000048">
    <property type="entry name" value="IQ_motif_EF-hand-BS"/>
</dbReference>
<dbReference type="InterPro" id="IPR042862">
    <property type="entry name" value="RNF32"/>
</dbReference>
<dbReference type="PANTHER" id="PTHR14991:SF0">
    <property type="entry name" value="RING FINGER PROTEIN 32"/>
    <property type="match status" value="1"/>
</dbReference>
<evidence type="ECO:0000256" key="4">
    <source>
        <dbReference type="PROSITE-ProRule" id="PRU00175"/>
    </source>
</evidence>
<organism evidence="6 7">
    <name type="scientific">Lepisosteus oculatus</name>
    <name type="common">Spotted gar</name>
    <dbReference type="NCBI Taxonomy" id="7918"/>
    <lineage>
        <taxon>Eukaryota</taxon>
        <taxon>Metazoa</taxon>
        <taxon>Chordata</taxon>
        <taxon>Craniata</taxon>
        <taxon>Vertebrata</taxon>
        <taxon>Euteleostomi</taxon>
        <taxon>Actinopterygii</taxon>
        <taxon>Neopterygii</taxon>
        <taxon>Holostei</taxon>
        <taxon>Semionotiformes</taxon>
        <taxon>Lepisosteidae</taxon>
        <taxon>Lepisosteus</taxon>
    </lineage>
</organism>
<protein>
    <submittedName>
        <fullName evidence="6">Ring finger protein 32</fullName>
    </submittedName>
</protein>
<keyword evidence="1" id="KW-0479">Metal-binding</keyword>
<reference evidence="7" key="1">
    <citation type="submission" date="2011-12" db="EMBL/GenBank/DDBJ databases">
        <title>The Draft Genome of Lepisosteus oculatus.</title>
        <authorList>
            <consortium name="The Broad Institute Genome Assembly &amp; Analysis Group"/>
            <consortium name="Computational R&amp;D Group"/>
            <consortium name="and Sequencing Platform"/>
            <person name="Di Palma F."/>
            <person name="Alfoldi J."/>
            <person name="Johnson J."/>
            <person name="Berlin A."/>
            <person name="Gnerre S."/>
            <person name="Jaffe D."/>
            <person name="MacCallum I."/>
            <person name="Young S."/>
            <person name="Walker B.J."/>
            <person name="Lander E.S."/>
            <person name="Lindblad-Toh K."/>
        </authorList>
    </citation>
    <scope>NUCLEOTIDE SEQUENCE [LARGE SCALE GENOMIC DNA]</scope>
</reference>
<dbReference type="InterPro" id="IPR013083">
    <property type="entry name" value="Znf_RING/FYVE/PHD"/>
</dbReference>
<dbReference type="Pfam" id="PF00612">
    <property type="entry name" value="IQ"/>
    <property type="match status" value="1"/>
</dbReference>
<dbReference type="Gene3D" id="1.20.5.190">
    <property type="match status" value="1"/>
</dbReference>
<name>W5N404_LEPOC</name>
<reference evidence="6" key="3">
    <citation type="submission" date="2025-09" db="UniProtKB">
        <authorList>
            <consortium name="Ensembl"/>
        </authorList>
    </citation>
    <scope>IDENTIFICATION</scope>
</reference>
<dbReference type="HOGENOM" id="CLU_064517_0_0_1"/>
<dbReference type="AlphaFoldDB" id="W5N404"/>
<feature type="domain" description="RING-type" evidence="5">
    <location>
        <begin position="135"/>
        <end position="177"/>
    </location>
</feature>
<dbReference type="Bgee" id="ENSLOCG00000012477">
    <property type="expression patterns" value="Expressed in testis and 6 other cell types or tissues"/>
</dbReference>
<dbReference type="PROSITE" id="PS50089">
    <property type="entry name" value="ZF_RING_2"/>
    <property type="match status" value="2"/>
</dbReference>
<evidence type="ECO:0000313" key="6">
    <source>
        <dbReference type="Ensembl" id="ENSLOCP00000015363.1"/>
    </source>
</evidence>
<dbReference type="InterPro" id="IPR001841">
    <property type="entry name" value="Znf_RING"/>
</dbReference>
<feature type="domain" description="RING-type" evidence="5">
    <location>
        <begin position="303"/>
        <end position="366"/>
    </location>
</feature>
<dbReference type="GeneTree" id="ENSGT00390000003759"/>
<dbReference type="EMBL" id="AHAT01002528">
    <property type="status" value="NOT_ANNOTATED_CDS"/>
    <property type="molecule type" value="Genomic_DNA"/>
</dbReference>
<evidence type="ECO:0000313" key="7">
    <source>
        <dbReference type="Proteomes" id="UP000018468"/>
    </source>
</evidence>
<accession>W5N404</accession>
<keyword evidence="7" id="KW-1185">Reference proteome</keyword>
<dbReference type="CDD" id="cd23767">
    <property type="entry name" value="IQCD"/>
    <property type="match status" value="1"/>
</dbReference>
<dbReference type="PANTHER" id="PTHR14991">
    <property type="entry name" value="RING FINGER PROTEIN 32"/>
    <property type="match status" value="1"/>
</dbReference>
<dbReference type="Proteomes" id="UP000018468">
    <property type="component" value="Linkage group LG9"/>
</dbReference>
<dbReference type="SUPFAM" id="SSF57850">
    <property type="entry name" value="RING/U-box"/>
    <property type="match status" value="2"/>
</dbReference>